<feature type="compositionally biased region" description="Basic and acidic residues" evidence="1">
    <location>
        <begin position="224"/>
        <end position="235"/>
    </location>
</feature>
<feature type="compositionally biased region" description="Low complexity" evidence="1">
    <location>
        <begin position="282"/>
        <end position="291"/>
    </location>
</feature>
<dbReference type="AlphaFoldDB" id="A0AAV6W4K1"/>
<dbReference type="PANTHER" id="PTHR33472">
    <property type="entry name" value="OS01G0106600 PROTEIN"/>
    <property type="match status" value="1"/>
</dbReference>
<feature type="compositionally biased region" description="Pro residues" evidence="1">
    <location>
        <begin position="33"/>
        <end position="44"/>
    </location>
</feature>
<organism evidence="2 3">
    <name type="scientific">Buddleja alternifolia</name>
    <dbReference type="NCBI Taxonomy" id="168488"/>
    <lineage>
        <taxon>Eukaryota</taxon>
        <taxon>Viridiplantae</taxon>
        <taxon>Streptophyta</taxon>
        <taxon>Embryophyta</taxon>
        <taxon>Tracheophyta</taxon>
        <taxon>Spermatophyta</taxon>
        <taxon>Magnoliopsida</taxon>
        <taxon>eudicotyledons</taxon>
        <taxon>Gunneridae</taxon>
        <taxon>Pentapetalae</taxon>
        <taxon>asterids</taxon>
        <taxon>lamiids</taxon>
        <taxon>Lamiales</taxon>
        <taxon>Scrophulariaceae</taxon>
        <taxon>Buddlejeae</taxon>
        <taxon>Buddleja</taxon>
    </lineage>
</organism>
<comment type="caution">
    <text evidence="2">The sequence shown here is derived from an EMBL/GenBank/DDBJ whole genome shotgun (WGS) entry which is preliminary data.</text>
</comment>
<dbReference type="PANTHER" id="PTHR33472:SF1">
    <property type="entry name" value="EXTENSIN-RELATED"/>
    <property type="match status" value="1"/>
</dbReference>
<evidence type="ECO:0000256" key="1">
    <source>
        <dbReference type="SAM" id="MobiDB-lite"/>
    </source>
</evidence>
<dbReference type="Proteomes" id="UP000826271">
    <property type="component" value="Unassembled WGS sequence"/>
</dbReference>
<evidence type="ECO:0000313" key="2">
    <source>
        <dbReference type="EMBL" id="KAG8363232.1"/>
    </source>
</evidence>
<proteinExistence type="predicted"/>
<dbReference type="EMBL" id="WHWC01000019">
    <property type="protein sequence ID" value="KAG8363232.1"/>
    <property type="molecule type" value="Genomic_DNA"/>
</dbReference>
<feature type="compositionally biased region" description="Polar residues" evidence="1">
    <location>
        <begin position="307"/>
        <end position="321"/>
    </location>
</feature>
<gene>
    <name evidence="2" type="ORF">BUALT_Bualt19G0000700</name>
</gene>
<evidence type="ECO:0000313" key="3">
    <source>
        <dbReference type="Proteomes" id="UP000826271"/>
    </source>
</evidence>
<feature type="compositionally biased region" description="Low complexity" evidence="1">
    <location>
        <begin position="97"/>
        <end position="114"/>
    </location>
</feature>
<protein>
    <submittedName>
        <fullName evidence="2">Uncharacterized protein</fullName>
    </submittedName>
</protein>
<feature type="compositionally biased region" description="Basic and acidic residues" evidence="1">
    <location>
        <begin position="294"/>
        <end position="306"/>
    </location>
</feature>
<keyword evidence="3" id="KW-1185">Reference proteome</keyword>
<reference evidence="2" key="1">
    <citation type="submission" date="2019-10" db="EMBL/GenBank/DDBJ databases">
        <authorList>
            <person name="Zhang R."/>
            <person name="Pan Y."/>
            <person name="Wang J."/>
            <person name="Ma R."/>
            <person name="Yu S."/>
        </authorList>
    </citation>
    <scope>NUCLEOTIDE SEQUENCE</scope>
    <source>
        <strain evidence="2">LA-IB0</strain>
        <tissue evidence="2">Leaf</tissue>
    </source>
</reference>
<accession>A0AAV6W4K1</accession>
<feature type="region of interest" description="Disordered" evidence="1">
    <location>
        <begin position="268"/>
        <end position="321"/>
    </location>
</feature>
<feature type="compositionally biased region" description="Pro residues" evidence="1">
    <location>
        <begin position="52"/>
        <end position="84"/>
    </location>
</feature>
<feature type="region of interest" description="Disordered" evidence="1">
    <location>
        <begin position="1"/>
        <end position="245"/>
    </location>
</feature>
<name>A0AAV6W4K1_9LAMI</name>
<feature type="compositionally biased region" description="Pro residues" evidence="1">
    <location>
        <begin position="1"/>
        <end position="24"/>
    </location>
</feature>
<feature type="compositionally biased region" description="Basic and acidic residues" evidence="1">
    <location>
        <begin position="193"/>
        <end position="210"/>
    </location>
</feature>
<sequence length="358" mass="37703">MPAPPPRRSPISAPAPPRMPPISAPAPQAATPPRSPILSPPPRMSPISAAPPRSPIPSPSRSPIASPAPAPSSPVSPQPSPPRTPRQTHSPNPTPPSTNTSPPTTSSIPETTHSVPASPKTRALAPSSSIPTPPIPKPLETVNAKPTTPLSSPKIVQPSQRSPPPQSPKIKPLSRAPSPLTLPPPQINSNRETMIEQKDVLVQETIDKTIKVSKAHNTGNSSNGKREPTPKDKGTSKKVSSSEELGMRMITMAGENKGAVMELSLPHKTNHSLGKPHTLKKNSNGNGSSSEGGEDGKTNNMDKTDRGMTTPQSPMTSFLNSNVQGLNNSILYNCNFQNNNPGIHLSLNRKANGGRSKD</sequence>